<reference evidence="2" key="1">
    <citation type="submission" date="2018-11" db="EMBL/GenBank/DDBJ databases">
        <authorList>
            <person name="Alioto T."/>
            <person name="Alioto T."/>
        </authorList>
    </citation>
    <scope>NUCLEOTIDE SEQUENCE</scope>
</reference>
<dbReference type="EMBL" id="UYJE01005442">
    <property type="protein sequence ID" value="VDI37420.1"/>
    <property type="molecule type" value="Genomic_DNA"/>
</dbReference>
<gene>
    <name evidence="2" type="ORF">MGAL_10B091088</name>
</gene>
<comment type="caution">
    <text evidence="2">The sequence shown here is derived from an EMBL/GenBank/DDBJ whole genome shotgun (WGS) entry which is preliminary data.</text>
</comment>
<organism evidence="2 3">
    <name type="scientific">Mytilus galloprovincialis</name>
    <name type="common">Mediterranean mussel</name>
    <dbReference type="NCBI Taxonomy" id="29158"/>
    <lineage>
        <taxon>Eukaryota</taxon>
        <taxon>Metazoa</taxon>
        <taxon>Spiralia</taxon>
        <taxon>Lophotrochozoa</taxon>
        <taxon>Mollusca</taxon>
        <taxon>Bivalvia</taxon>
        <taxon>Autobranchia</taxon>
        <taxon>Pteriomorphia</taxon>
        <taxon>Mytilida</taxon>
        <taxon>Mytiloidea</taxon>
        <taxon>Mytilidae</taxon>
        <taxon>Mytilinae</taxon>
        <taxon>Mytilus</taxon>
    </lineage>
</organism>
<name>A0A8B6EN56_MYTGA</name>
<sequence length="163" mass="18696">MTELGESGNEKTNIEFLLTILQNAYSFSAHMETRFREEFEQVLLDVSTRIKEVVDTTLLVREILEKLTSSIKQLFIRDTKYQEYGTKGPAVQSYITEAVSICWLMVTRSPRVIISTAIPKESHSEFFNPYKKFGSKVDFVVWPVVKLSNDEGQIICRGTAVFK</sequence>
<keyword evidence="3" id="KW-1185">Reference proteome</keyword>
<accession>A0A8B6EN56</accession>
<protein>
    <recommendedName>
        <fullName evidence="1">Mitochondria-eating protein C-terminal domain-containing protein</fullName>
    </recommendedName>
</protein>
<dbReference type="AlphaFoldDB" id="A0A8B6EN56"/>
<feature type="domain" description="Mitochondria-eating protein C-terminal" evidence="1">
    <location>
        <begin position="37"/>
        <end position="161"/>
    </location>
</feature>
<proteinExistence type="predicted"/>
<dbReference type="InterPro" id="IPR031981">
    <property type="entry name" value="MIEAP_C"/>
</dbReference>
<evidence type="ECO:0000313" key="3">
    <source>
        <dbReference type="Proteomes" id="UP000596742"/>
    </source>
</evidence>
<dbReference type="OrthoDB" id="6200768at2759"/>
<evidence type="ECO:0000259" key="1">
    <source>
        <dbReference type="Pfam" id="PF16026"/>
    </source>
</evidence>
<dbReference type="Pfam" id="PF16026">
    <property type="entry name" value="MIEAP"/>
    <property type="match status" value="1"/>
</dbReference>
<dbReference type="Proteomes" id="UP000596742">
    <property type="component" value="Unassembled WGS sequence"/>
</dbReference>
<evidence type="ECO:0000313" key="2">
    <source>
        <dbReference type="EMBL" id="VDI37420.1"/>
    </source>
</evidence>